<dbReference type="OrthoDB" id="10412394at2759"/>
<feature type="compositionally biased region" description="Low complexity" evidence="1">
    <location>
        <begin position="118"/>
        <end position="133"/>
    </location>
</feature>
<name>A0A9N9Q793_9HELO</name>
<evidence type="ECO:0000313" key="2">
    <source>
        <dbReference type="EMBL" id="CAG8982500.1"/>
    </source>
</evidence>
<comment type="caution">
    <text evidence="2">The sequence shown here is derived from an EMBL/GenBank/DDBJ whole genome shotgun (WGS) entry which is preliminary data.</text>
</comment>
<gene>
    <name evidence="2" type="ORF">HYALB_00002280</name>
</gene>
<protein>
    <submittedName>
        <fullName evidence="2">Uncharacterized protein</fullName>
    </submittedName>
</protein>
<reference evidence="2" key="1">
    <citation type="submission" date="2021-07" db="EMBL/GenBank/DDBJ databases">
        <authorList>
            <person name="Durling M."/>
        </authorList>
    </citation>
    <scope>NUCLEOTIDE SEQUENCE</scope>
</reference>
<evidence type="ECO:0000313" key="3">
    <source>
        <dbReference type="Proteomes" id="UP000701801"/>
    </source>
</evidence>
<evidence type="ECO:0000256" key="1">
    <source>
        <dbReference type="SAM" id="MobiDB-lite"/>
    </source>
</evidence>
<feature type="compositionally biased region" description="Basic and acidic residues" evidence="1">
    <location>
        <begin position="84"/>
        <end position="95"/>
    </location>
</feature>
<sequence>MLAMGQNPENTEFWLNNRRRNFDRTKIASNTNRMIRNPSSDRVSRKRMRTTRSSADDHEIIRRSHKSQGITGFADTIKRAMDPREQPQADIKGEVCGEAFGTPSTRPEPLAEYVNGYQSTSSSSTPSDSQPQTSDDEMTTPASLEFRAPGDIAEEPISKDAFSWYVTDFNKDDWEDIPNGMTLGGRASCCGILALSRAFKEQYPNEPYGYQDPEELLNIYDQVTPNYRENVNASDQEMQALVDSLTGGSFALVVAQFQSSDFTERARRIGSDEEQEKCRKNLYLRHIPGHWEPMRRIR</sequence>
<feature type="region of interest" description="Disordered" evidence="1">
    <location>
        <begin position="84"/>
        <end position="139"/>
    </location>
</feature>
<feature type="region of interest" description="Disordered" evidence="1">
    <location>
        <begin position="35"/>
        <end position="57"/>
    </location>
</feature>
<proteinExistence type="predicted"/>
<dbReference type="EMBL" id="CAJVRM010000640">
    <property type="protein sequence ID" value="CAG8982500.1"/>
    <property type="molecule type" value="Genomic_DNA"/>
</dbReference>
<keyword evidence="3" id="KW-1185">Reference proteome</keyword>
<dbReference type="AlphaFoldDB" id="A0A9N9Q793"/>
<accession>A0A9N9Q793</accession>
<organism evidence="2 3">
    <name type="scientific">Hymenoscyphus albidus</name>
    <dbReference type="NCBI Taxonomy" id="595503"/>
    <lineage>
        <taxon>Eukaryota</taxon>
        <taxon>Fungi</taxon>
        <taxon>Dikarya</taxon>
        <taxon>Ascomycota</taxon>
        <taxon>Pezizomycotina</taxon>
        <taxon>Leotiomycetes</taxon>
        <taxon>Helotiales</taxon>
        <taxon>Helotiaceae</taxon>
        <taxon>Hymenoscyphus</taxon>
    </lineage>
</organism>
<dbReference type="Proteomes" id="UP000701801">
    <property type="component" value="Unassembled WGS sequence"/>
</dbReference>